<dbReference type="CDD" id="cd01650">
    <property type="entry name" value="RT_nLTR_like"/>
    <property type="match status" value="1"/>
</dbReference>
<evidence type="ECO:0000259" key="1">
    <source>
        <dbReference type="PROSITE" id="PS50878"/>
    </source>
</evidence>
<reference evidence="2" key="1">
    <citation type="submission" date="2025-08" db="UniProtKB">
        <authorList>
            <consortium name="Ensembl"/>
        </authorList>
    </citation>
    <scope>IDENTIFICATION</scope>
</reference>
<dbReference type="Proteomes" id="UP000264800">
    <property type="component" value="Unplaced"/>
</dbReference>
<evidence type="ECO:0000313" key="2">
    <source>
        <dbReference type="Ensembl" id="ENSKMAP00000020216.1"/>
    </source>
</evidence>
<name>A0A3Q3AUI9_KRYMA</name>
<protein>
    <recommendedName>
        <fullName evidence="1">Reverse transcriptase domain-containing protein</fullName>
    </recommendedName>
</protein>
<dbReference type="OMA" id="VENIWER"/>
<keyword evidence="3" id="KW-1185">Reference proteome</keyword>
<feature type="domain" description="Reverse transcriptase" evidence="1">
    <location>
        <begin position="34"/>
        <end position="304"/>
    </location>
</feature>
<dbReference type="PANTHER" id="PTHR31635">
    <property type="entry name" value="REVERSE TRANSCRIPTASE DOMAIN-CONTAINING PROTEIN-RELATED"/>
    <property type="match status" value="1"/>
</dbReference>
<dbReference type="AlphaFoldDB" id="A0A3Q3AUI9"/>
<dbReference type="STRING" id="37003.ENSKMAP00000020216"/>
<dbReference type="PROSITE" id="PS50878">
    <property type="entry name" value="RT_POL"/>
    <property type="match status" value="1"/>
</dbReference>
<accession>A0A3Q3AUI9</accession>
<dbReference type="PANTHER" id="PTHR31635:SF196">
    <property type="entry name" value="REVERSE TRANSCRIPTASE DOMAIN-CONTAINING PROTEIN-RELATED"/>
    <property type="match status" value="1"/>
</dbReference>
<dbReference type="SUPFAM" id="SSF56672">
    <property type="entry name" value="DNA/RNA polymerases"/>
    <property type="match status" value="1"/>
</dbReference>
<organism evidence="2 3">
    <name type="scientific">Kryptolebias marmoratus</name>
    <name type="common">Mangrove killifish</name>
    <name type="synonym">Rivulus marmoratus</name>
    <dbReference type="NCBI Taxonomy" id="37003"/>
    <lineage>
        <taxon>Eukaryota</taxon>
        <taxon>Metazoa</taxon>
        <taxon>Chordata</taxon>
        <taxon>Craniata</taxon>
        <taxon>Vertebrata</taxon>
        <taxon>Euteleostomi</taxon>
        <taxon>Actinopterygii</taxon>
        <taxon>Neopterygii</taxon>
        <taxon>Teleostei</taxon>
        <taxon>Neoteleostei</taxon>
        <taxon>Acanthomorphata</taxon>
        <taxon>Ovalentaria</taxon>
        <taxon>Atherinomorphae</taxon>
        <taxon>Cyprinodontiformes</taxon>
        <taxon>Rivulidae</taxon>
        <taxon>Kryptolebias</taxon>
    </lineage>
</organism>
<evidence type="ECO:0000313" key="3">
    <source>
        <dbReference type="Proteomes" id="UP000264800"/>
    </source>
</evidence>
<reference evidence="2" key="2">
    <citation type="submission" date="2025-09" db="UniProtKB">
        <authorList>
            <consortium name="Ensembl"/>
        </authorList>
    </citation>
    <scope>IDENTIFICATION</scope>
</reference>
<dbReference type="Pfam" id="PF00078">
    <property type="entry name" value="RVT_1"/>
    <property type="match status" value="1"/>
</dbReference>
<proteinExistence type="predicted"/>
<dbReference type="Ensembl" id="ENSKMAT00000020483.1">
    <property type="protein sequence ID" value="ENSKMAP00000020216.1"/>
    <property type="gene ID" value="ENSKMAG00000015028.1"/>
</dbReference>
<dbReference type="InterPro" id="IPR000477">
    <property type="entry name" value="RT_dom"/>
</dbReference>
<sequence>MKKGKSPGWDGVPPELYLAFWDILGPPLLDMINKAVDKGSFNPSINTAIITLLLKPNKDPAQCSNYRPLSLLNGDVKLYAKVLAMRLESHLSRLIHNDQTGFIKGRFTSDNLRRLLHIIHETKTTDSPCSVLSLDAEKAFDRLEWPYLWATLDNFKLGPQFIKLIKVLYANPSAMVYTGNTCSSLFPILRGTRQGCPLSPLLFALSLEPLAQKIRQHPSVLPILVKGTEHRISLYADDILLYIGDTGSSLTHLLSVFDLFGSISGYKINWSKSSLLHLGSIIPTSPLPSSIPVVSHFKYLGIDISPSIFHIASHNFQRAFNLIEKDLQRWSKLPNSLQARVSIIKMDILPRVNFYSSMIPLAPPRGYWDRLHSLISKFIYNGKKPRLKLRTLQRDKTLGGLGLPNFKMYFWSFMLRPLLVWLNPEVSVSWKPIEENISKPYRLEDLIYSKIPPNEAKSQLGPIISSLLRTCHSVLNLTNTNLKWHKHSPIFNNFSILIGNKPFSFPRWRDKGVNVLQDLMNNDGLRSFSDLQSAYSLPGSTFFFYLQLRSAMKAYGVPWGGPLPIHPLQELLASQGQTRGIVSKLYKFISDPRARLPVENIWERDLSFMGDIEICWDTVWENLHNTSKNPDHQLIHFKFIHRMYLTPRKRHAMKIITSPICDLCTLKVPGSFMHMYWDCPSVASFWRQISTTLSDLLKFDISLSPSLFLLNDDSTLELSSQQKRMLWAGLTAAKKMLALRWQPPHLLPWQQWANSFLDIVMMERSVARMHTASQKTIRAWDAAYSLIKERVQHNAI</sequence>
<dbReference type="GeneTree" id="ENSGT00940000163630"/>
<dbReference type="InterPro" id="IPR043502">
    <property type="entry name" value="DNA/RNA_pol_sf"/>
</dbReference>